<keyword evidence="2" id="KW-0732">Signal</keyword>
<evidence type="ECO:0000259" key="3">
    <source>
        <dbReference type="Pfam" id="PF06280"/>
    </source>
</evidence>
<protein>
    <recommendedName>
        <fullName evidence="3">C5a peptidase/Subtilisin-like protease SBT2-like Fn3-like domain-containing protein</fullName>
    </recommendedName>
</protein>
<reference evidence="4" key="2">
    <citation type="submission" date="2023-02" db="EMBL/GenBank/DDBJ databases">
        <authorList>
            <consortium name="DOE Joint Genome Institute"/>
            <person name="Mondo S.J."/>
            <person name="Chang Y."/>
            <person name="Wang Y."/>
            <person name="Ahrendt S."/>
            <person name="Andreopoulos W."/>
            <person name="Barry K."/>
            <person name="Beard J."/>
            <person name="Benny G.L."/>
            <person name="Blankenship S."/>
            <person name="Bonito G."/>
            <person name="Cuomo C."/>
            <person name="Desiro A."/>
            <person name="Gervers K.A."/>
            <person name="Hundley H."/>
            <person name="Kuo A."/>
            <person name="LaButti K."/>
            <person name="Lang B.F."/>
            <person name="Lipzen A."/>
            <person name="O'Donnell K."/>
            <person name="Pangilinan J."/>
            <person name="Reynolds N."/>
            <person name="Sandor L."/>
            <person name="Smith M.W."/>
            <person name="Tsang A."/>
            <person name="Grigoriev I.V."/>
            <person name="Stajich J.E."/>
            <person name="Spatafora J.W."/>
        </authorList>
    </citation>
    <scope>NUCLEOTIDE SEQUENCE</scope>
    <source>
        <strain evidence="4">RSA 2281</strain>
    </source>
</reference>
<dbReference type="GO" id="GO:0016020">
    <property type="term" value="C:membrane"/>
    <property type="evidence" value="ECO:0007669"/>
    <property type="project" value="InterPro"/>
</dbReference>
<organism evidence="4 5">
    <name type="scientific">Phascolomyces articulosus</name>
    <dbReference type="NCBI Taxonomy" id="60185"/>
    <lineage>
        <taxon>Eukaryota</taxon>
        <taxon>Fungi</taxon>
        <taxon>Fungi incertae sedis</taxon>
        <taxon>Mucoromycota</taxon>
        <taxon>Mucoromycotina</taxon>
        <taxon>Mucoromycetes</taxon>
        <taxon>Mucorales</taxon>
        <taxon>Lichtheimiaceae</taxon>
        <taxon>Phascolomyces</taxon>
    </lineage>
</organism>
<name>A0AAD5PDA5_9FUNG</name>
<comment type="caution">
    <text evidence="4">The sequence shown here is derived from an EMBL/GenBank/DDBJ whole genome shotgun (WGS) entry which is preliminary data.</text>
</comment>
<feature type="domain" description="C5a peptidase/Subtilisin-like protease SBT2-like Fn3-like" evidence="3">
    <location>
        <begin position="33"/>
        <end position="149"/>
    </location>
</feature>
<evidence type="ECO:0000313" key="5">
    <source>
        <dbReference type="Proteomes" id="UP001209540"/>
    </source>
</evidence>
<comment type="similarity">
    <text evidence="1">Belongs to the peptidase S8 family.</text>
</comment>
<sequence length="286" mass="31617">MNIGSNADASTAKGVPSVNDTIHQKTHVTPATISFNDTANLIKTRNVIITNNGATTVEYGMINHRSESILPYNRTVEGYWLTEEIQYVDDMAAEVEFSYKSIKLSPGQYIDMNLTVTPPNANPALHMIHGGFTPFKDRSANQKDFTVPYFGIVGDQRELLISPPRLPTSVGTADYRGLSKNHTIILDRTDVNTITVRNFCPFVTPTKRVNYELYSSATNKRVGYASPSDTLIPQPKNNDDPELSIPEWDGAFVASASDDSGATLSNVDPGTYLYCHFYHEITGRSK</sequence>
<proteinExistence type="inferred from homology"/>
<gene>
    <name evidence="4" type="ORF">BDA99DRAFT_537923</name>
</gene>
<dbReference type="Pfam" id="PF06280">
    <property type="entry name" value="fn3_5"/>
    <property type="match status" value="1"/>
</dbReference>
<evidence type="ECO:0000313" key="4">
    <source>
        <dbReference type="EMBL" id="KAI9261534.1"/>
    </source>
</evidence>
<evidence type="ECO:0000256" key="2">
    <source>
        <dbReference type="ARBA" id="ARBA00022729"/>
    </source>
</evidence>
<reference evidence="4" key="1">
    <citation type="journal article" date="2022" name="IScience">
        <title>Evolution of zygomycete secretomes and the origins of terrestrial fungal ecologies.</title>
        <authorList>
            <person name="Chang Y."/>
            <person name="Wang Y."/>
            <person name="Mondo S."/>
            <person name="Ahrendt S."/>
            <person name="Andreopoulos W."/>
            <person name="Barry K."/>
            <person name="Beard J."/>
            <person name="Benny G.L."/>
            <person name="Blankenship S."/>
            <person name="Bonito G."/>
            <person name="Cuomo C."/>
            <person name="Desiro A."/>
            <person name="Gervers K.A."/>
            <person name="Hundley H."/>
            <person name="Kuo A."/>
            <person name="LaButti K."/>
            <person name="Lang B.F."/>
            <person name="Lipzen A."/>
            <person name="O'Donnell K."/>
            <person name="Pangilinan J."/>
            <person name="Reynolds N."/>
            <person name="Sandor L."/>
            <person name="Smith M.E."/>
            <person name="Tsang A."/>
            <person name="Grigoriev I.V."/>
            <person name="Stajich J.E."/>
            <person name="Spatafora J.W."/>
        </authorList>
    </citation>
    <scope>NUCLEOTIDE SEQUENCE</scope>
    <source>
        <strain evidence="4">RSA 2281</strain>
    </source>
</reference>
<dbReference type="Proteomes" id="UP001209540">
    <property type="component" value="Unassembled WGS sequence"/>
</dbReference>
<dbReference type="EMBL" id="JAIXMP010000015">
    <property type="protein sequence ID" value="KAI9261534.1"/>
    <property type="molecule type" value="Genomic_DNA"/>
</dbReference>
<evidence type="ECO:0000256" key="1">
    <source>
        <dbReference type="ARBA" id="ARBA00011073"/>
    </source>
</evidence>
<dbReference type="GO" id="GO:0004252">
    <property type="term" value="F:serine-type endopeptidase activity"/>
    <property type="evidence" value="ECO:0007669"/>
    <property type="project" value="InterPro"/>
</dbReference>
<keyword evidence="5" id="KW-1185">Reference proteome</keyword>
<dbReference type="InterPro" id="IPR010435">
    <property type="entry name" value="C5a/SBT2-like_Fn3"/>
</dbReference>
<accession>A0AAD5PDA5</accession>
<dbReference type="AlphaFoldDB" id="A0AAD5PDA5"/>